<protein>
    <submittedName>
        <fullName evidence="10">ATP-dependent DNA helicase</fullName>
    </submittedName>
</protein>
<dbReference type="OrthoDB" id="432234at2759"/>
<dbReference type="InterPro" id="IPR027417">
    <property type="entry name" value="P-loop_NTPase"/>
</dbReference>
<evidence type="ECO:0000313" key="10">
    <source>
        <dbReference type="EMBL" id="TVY68972.1"/>
    </source>
</evidence>
<proteinExistence type="predicted"/>
<dbReference type="PANTHER" id="PTHR47642">
    <property type="entry name" value="ATP-DEPENDENT DNA HELICASE"/>
    <property type="match status" value="1"/>
</dbReference>
<dbReference type="InterPro" id="IPR051055">
    <property type="entry name" value="PIF1_helicase"/>
</dbReference>
<dbReference type="Pfam" id="PF21530">
    <property type="entry name" value="Pif1_2B_dom"/>
    <property type="match status" value="1"/>
</dbReference>
<evidence type="ECO:0000259" key="9">
    <source>
        <dbReference type="Pfam" id="PF21530"/>
    </source>
</evidence>
<sequence length="355" mass="40333">MGNHLPFGAQGCRIPEGGKGLTWGEKWAFKSKVWKELNLRHVKLEQIHRQKDSDFQDILNKIRNGIQLSTEDWQRLECPKVLPPNAFAVRLMSRLAQVKSFNEEQLKNLRPSPKLWRANDACIKLRKPEGGFRDVSIPHKIKEYTESLRDHRLLDELTLKVGARIVLLHNLMPGLVNGSQGVVVGFKPAVEEQENPEHQPGDHKSFRSACMQAYKESNGKMRPLVRFNNHPTPVLIPAIAAASIRGGAQPAEQYVVCRTQIPLTLAWALSIHKSQGMTLEYVEVSSKDIFESGQLYVALSRATRLDGLRLTGFQRQQLPMDKDVLEFYTSTKWENLQGRGRKKKESTPAIEDMET</sequence>
<evidence type="ECO:0000256" key="2">
    <source>
        <dbReference type="ARBA" id="ARBA00022763"/>
    </source>
</evidence>
<keyword evidence="1" id="KW-0547">Nucleotide-binding</keyword>
<dbReference type="PANTHER" id="PTHR47642:SF5">
    <property type="entry name" value="ATP-DEPENDENT DNA HELICASE"/>
    <property type="match status" value="1"/>
</dbReference>
<dbReference type="CDD" id="cd18809">
    <property type="entry name" value="SF1_C_RecD"/>
    <property type="match status" value="1"/>
</dbReference>
<evidence type="ECO:0000313" key="11">
    <source>
        <dbReference type="Proteomes" id="UP000469558"/>
    </source>
</evidence>
<keyword evidence="5" id="KW-0067">ATP-binding</keyword>
<evidence type="ECO:0000256" key="8">
    <source>
        <dbReference type="ARBA" id="ARBA00023235"/>
    </source>
</evidence>
<dbReference type="GO" id="GO:0004386">
    <property type="term" value="F:helicase activity"/>
    <property type="evidence" value="ECO:0007669"/>
    <property type="project" value="UniProtKB-KW"/>
</dbReference>
<keyword evidence="7" id="KW-0234">DNA repair</keyword>
<comment type="caution">
    <text evidence="10">The sequence shown here is derived from an EMBL/GenBank/DDBJ whole genome shotgun (WGS) entry which is preliminary data.</text>
</comment>
<keyword evidence="3" id="KW-0378">Hydrolase</keyword>
<dbReference type="AlphaFoldDB" id="A0A8T9BXQ1"/>
<feature type="domain" description="DNA helicase Pif1-like 2B" evidence="9">
    <location>
        <begin position="156"/>
        <end position="186"/>
    </location>
</feature>
<evidence type="ECO:0000256" key="7">
    <source>
        <dbReference type="ARBA" id="ARBA00023204"/>
    </source>
</evidence>
<evidence type="ECO:0000256" key="4">
    <source>
        <dbReference type="ARBA" id="ARBA00022806"/>
    </source>
</evidence>
<dbReference type="EMBL" id="QGMK01001354">
    <property type="protein sequence ID" value="TVY68972.1"/>
    <property type="molecule type" value="Genomic_DNA"/>
</dbReference>
<dbReference type="SUPFAM" id="SSF52540">
    <property type="entry name" value="P-loop containing nucleoside triphosphate hydrolases"/>
    <property type="match status" value="1"/>
</dbReference>
<evidence type="ECO:0000256" key="6">
    <source>
        <dbReference type="ARBA" id="ARBA00023125"/>
    </source>
</evidence>
<keyword evidence="6" id="KW-0238">DNA-binding</keyword>
<keyword evidence="2" id="KW-0227">DNA damage</keyword>
<dbReference type="Proteomes" id="UP000469558">
    <property type="component" value="Unassembled WGS sequence"/>
</dbReference>
<keyword evidence="11" id="KW-1185">Reference proteome</keyword>
<evidence type="ECO:0000256" key="1">
    <source>
        <dbReference type="ARBA" id="ARBA00022741"/>
    </source>
</evidence>
<keyword evidence="8" id="KW-0413">Isomerase</keyword>
<evidence type="ECO:0000256" key="5">
    <source>
        <dbReference type="ARBA" id="ARBA00022840"/>
    </source>
</evidence>
<organism evidence="10 11">
    <name type="scientific">Lachnellula suecica</name>
    <dbReference type="NCBI Taxonomy" id="602035"/>
    <lineage>
        <taxon>Eukaryota</taxon>
        <taxon>Fungi</taxon>
        <taxon>Dikarya</taxon>
        <taxon>Ascomycota</taxon>
        <taxon>Pezizomycotina</taxon>
        <taxon>Leotiomycetes</taxon>
        <taxon>Helotiales</taxon>
        <taxon>Lachnaceae</taxon>
        <taxon>Lachnellula</taxon>
    </lineage>
</organism>
<keyword evidence="4 10" id="KW-0347">Helicase</keyword>
<accession>A0A8T9BXQ1</accession>
<dbReference type="InterPro" id="IPR049163">
    <property type="entry name" value="Pif1-like_2B_dom"/>
</dbReference>
<evidence type="ECO:0000256" key="3">
    <source>
        <dbReference type="ARBA" id="ARBA00022801"/>
    </source>
</evidence>
<gene>
    <name evidence="10" type="primary">Pif1</name>
    <name evidence="10" type="ORF">LSUE1_G009395</name>
</gene>
<reference evidence="10 11" key="1">
    <citation type="submission" date="2018-05" db="EMBL/GenBank/DDBJ databases">
        <title>Genome sequencing and assembly of the regulated plant pathogen Lachnellula willkommii and related sister species for the development of diagnostic species identification markers.</title>
        <authorList>
            <person name="Giroux E."/>
            <person name="Bilodeau G."/>
        </authorList>
    </citation>
    <scope>NUCLEOTIDE SEQUENCE [LARGE SCALE GENOMIC DNA]</scope>
    <source>
        <strain evidence="10 11">CBS 268.59</strain>
    </source>
</reference>
<name>A0A8T9BXQ1_9HELO</name>